<organism evidence="2 3">
    <name type="scientific">Burkholderia ubonensis</name>
    <dbReference type="NCBI Taxonomy" id="101571"/>
    <lineage>
        <taxon>Bacteria</taxon>
        <taxon>Pseudomonadati</taxon>
        <taxon>Pseudomonadota</taxon>
        <taxon>Betaproteobacteria</taxon>
        <taxon>Burkholderiales</taxon>
        <taxon>Burkholderiaceae</taxon>
        <taxon>Burkholderia</taxon>
        <taxon>Burkholderia cepacia complex</taxon>
    </lineage>
</organism>
<protein>
    <recommendedName>
        <fullName evidence="4">DUF1453 domain-containing protein</fullName>
    </recommendedName>
</protein>
<comment type="caution">
    <text evidence="2">The sequence shown here is derived from an EMBL/GenBank/DDBJ whole genome shotgun (WGS) entry which is preliminary data.</text>
</comment>
<keyword evidence="1" id="KW-1133">Transmembrane helix</keyword>
<evidence type="ECO:0000256" key="1">
    <source>
        <dbReference type="SAM" id="Phobius"/>
    </source>
</evidence>
<dbReference type="RefSeq" id="WP_059641149.1">
    <property type="nucleotide sequence ID" value="NZ_LOVD01000015.1"/>
</dbReference>
<feature type="transmembrane region" description="Helical" evidence="1">
    <location>
        <begin position="6"/>
        <end position="23"/>
    </location>
</feature>
<feature type="transmembrane region" description="Helical" evidence="1">
    <location>
        <begin position="61"/>
        <end position="81"/>
    </location>
</feature>
<feature type="transmembrane region" description="Helical" evidence="1">
    <location>
        <begin position="35"/>
        <end position="55"/>
    </location>
</feature>
<gene>
    <name evidence="2" type="ORF">WL29_02955</name>
</gene>
<dbReference type="EMBL" id="LPHD01000186">
    <property type="protein sequence ID" value="KWA74151.1"/>
    <property type="molecule type" value="Genomic_DNA"/>
</dbReference>
<keyword evidence="1" id="KW-0812">Transmembrane</keyword>
<reference evidence="2 3" key="1">
    <citation type="submission" date="2015-11" db="EMBL/GenBank/DDBJ databases">
        <title>Expanding the genomic diversity of Burkholderia species for the development of highly accurate diagnostics.</title>
        <authorList>
            <person name="Sahl J."/>
            <person name="Keim P."/>
            <person name="Wagner D."/>
        </authorList>
    </citation>
    <scope>NUCLEOTIDE SEQUENCE [LARGE SCALE GENOMIC DNA]</scope>
    <source>
        <strain evidence="2 3">MSMB2087WGS</strain>
    </source>
</reference>
<name>A0A103Q2Y3_9BURK</name>
<dbReference type="Proteomes" id="UP000060630">
    <property type="component" value="Unassembled WGS sequence"/>
</dbReference>
<accession>A0A103Q2Y3</accession>
<evidence type="ECO:0008006" key="4">
    <source>
        <dbReference type="Google" id="ProtNLM"/>
    </source>
</evidence>
<feature type="transmembrane region" description="Helical" evidence="1">
    <location>
        <begin position="93"/>
        <end position="115"/>
    </location>
</feature>
<proteinExistence type="predicted"/>
<sequence>MQPFLSIPGYVYLLFSALVYLGVKRCFPREASPARTLLFPVAFAMLGVTSLRALFPGAGSGAGTAALAALSVGAAFGWLHARRWRLEFADRPAGLLVRLPGDASLLATLMLTFAAETYLHYAVASEQPWAATTGFALAAFAVWGLLVGMPLGRALNVVVRAMRYANGARDQDGTFTRDA</sequence>
<keyword evidence="1" id="KW-0472">Membrane</keyword>
<feature type="transmembrane region" description="Helical" evidence="1">
    <location>
        <begin position="135"/>
        <end position="159"/>
    </location>
</feature>
<evidence type="ECO:0000313" key="3">
    <source>
        <dbReference type="Proteomes" id="UP000060630"/>
    </source>
</evidence>
<evidence type="ECO:0000313" key="2">
    <source>
        <dbReference type="EMBL" id="KWA74151.1"/>
    </source>
</evidence>
<dbReference type="AlphaFoldDB" id="A0A103Q2Y3"/>